<dbReference type="InterPro" id="IPR004839">
    <property type="entry name" value="Aminotransferase_I/II_large"/>
</dbReference>
<keyword evidence="5 7" id="KW-0808">Transferase</keyword>
<dbReference type="InterPro" id="IPR050596">
    <property type="entry name" value="AspAT/PAT-like"/>
</dbReference>
<comment type="subunit">
    <text evidence="3">Homodimer.</text>
</comment>
<sequence>MEYEEPKFFHVMQYAAAADGDVIDMVSGNPDWEPPAALREALREYADFPPADFQYPPSEGLRELREAIAERRGVDPGRVVVTNGTGEANYLAMARALDRDAGDEALLMDPVYPYYPGKTHLLGGTPTLVPTTRDGGLDVDAIREAASEDTALIVLNTPNNPTGAVYDLDAVREAVAVAEAVDALVVVDEVYGRFDLSGSFESALALGSDRVVVTGGFSKSMAITGFRVGYGIFPEAHVGDAKTRHMLVNVAGARPSQHAVYHALAETPPEYYAKSRDLLADRVAAFTDALDAAGAEYSRPEGAFYVLARFDDFPGTMANVKRLVDEAGVAGMPGEAFGTARSDWIRFALVTPRAAEAAERLADYFGGGPAPR</sequence>
<evidence type="ECO:0000256" key="7">
    <source>
        <dbReference type="RuleBase" id="RU000481"/>
    </source>
</evidence>
<dbReference type="PROSITE" id="PS00105">
    <property type="entry name" value="AA_TRANSFER_CLASS_1"/>
    <property type="match status" value="1"/>
</dbReference>
<dbReference type="PANTHER" id="PTHR46383">
    <property type="entry name" value="ASPARTATE AMINOTRANSFERASE"/>
    <property type="match status" value="1"/>
</dbReference>
<dbReference type="EC" id="2.6.1.-" evidence="7"/>
<dbReference type="AlphaFoldDB" id="M0EJ61"/>
<protein>
    <recommendedName>
        <fullName evidence="7">Aminotransferase</fullName>
        <ecNumber evidence="7">2.6.1.-</ecNumber>
    </recommendedName>
</protein>
<evidence type="ECO:0000256" key="4">
    <source>
        <dbReference type="ARBA" id="ARBA00022576"/>
    </source>
</evidence>
<dbReference type="CDD" id="cd00609">
    <property type="entry name" value="AAT_like"/>
    <property type="match status" value="1"/>
</dbReference>
<evidence type="ECO:0000256" key="1">
    <source>
        <dbReference type="ARBA" id="ARBA00001933"/>
    </source>
</evidence>
<keyword evidence="10" id="KW-1185">Reference proteome</keyword>
<comment type="cofactor">
    <cofactor evidence="1 7">
        <name>pyridoxal 5'-phosphate</name>
        <dbReference type="ChEBI" id="CHEBI:597326"/>
    </cofactor>
</comment>
<evidence type="ECO:0000256" key="6">
    <source>
        <dbReference type="ARBA" id="ARBA00022898"/>
    </source>
</evidence>
<keyword evidence="6" id="KW-0663">Pyridoxal phosphate</keyword>
<dbReference type="SUPFAM" id="SSF53383">
    <property type="entry name" value="PLP-dependent transferases"/>
    <property type="match status" value="1"/>
</dbReference>
<proteinExistence type="inferred from homology"/>
<dbReference type="InterPro" id="IPR004838">
    <property type="entry name" value="NHTrfase_class1_PyrdxlP-BS"/>
</dbReference>
<dbReference type="RefSeq" id="WP_006113053.1">
    <property type="nucleotide sequence ID" value="NZ_AOJL01000032.1"/>
</dbReference>
<dbReference type="Gene3D" id="3.40.640.10">
    <property type="entry name" value="Type I PLP-dependent aspartate aminotransferase-like (Major domain)"/>
    <property type="match status" value="1"/>
</dbReference>
<dbReference type="Pfam" id="PF00155">
    <property type="entry name" value="Aminotran_1_2"/>
    <property type="match status" value="1"/>
</dbReference>
<organism evidence="9 10">
    <name type="scientific">Halorubrum coriense DSM 10284</name>
    <dbReference type="NCBI Taxonomy" id="1227466"/>
    <lineage>
        <taxon>Archaea</taxon>
        <taxon>Methanobacteriati</taxon>
        <taxon>Methanobacteriota</taxon>
        <taxon>Stenosarchaea group</taxon>
        <taxon>Halobacteria</taxon>
        <taxon>Halobacteriales</taxon>
        <taxon>Haloferacaceae</taxon>
        <taxon>Halorubrum</taxon>
    </lineage>
</organism>
<feature type="domain" description="Aminotransferase class I/classII large" evidence="8">
    <location>
        <begin position="21"/>
        <end position="353"/>
    </location>
</feature>
<dbReference type="PATRIC" id="fig|1227466.3.peg.1561"/>
<evidence type="ECO:0000256" key="2">
    <source>
        <dbReference type="ARBA" id="ARBA00007441"/>
    </source>
</evidence>
<evidence type="ECO:0000313" key="9">
    <source>
        <dbReference type="EMBL" id="ELZ47800.1"/>
    </source>
</evidence>
<dbReference type="EMBL" id="AOJL01000032">
    <property type="protein sequence ID" value="ELZ47800.1"/>
    <property type="molecule type" value="Genomic_DNA"/>
</dbReference>
<dbReference type="GO" id="GO:0008483">
    <property type="term" value="F:transaminase activity"/>
    <property type="evidence" value="ECO:0007669"/>
    <property type="project" value="UniProtKB-KW"/>
</dbReference>
<dbReference type="PANTHER" id="PTHR46383:SF2">
    <property type="entry name" value="AMINOTRANSFERASE"/>
    <property type="match status" value="1"/>
</dbReference>
<accession>M0EJ61</accession>
<keyword evidence="4 7" id="KW-0032">Aminotransferase</keyword>
<dbReference type="GO" id="GO:0030170">
    <property type="term" value="F:pyridoxal phosphate binding"/>
    <property type="evidence" value="ECO:0007669"/>
    <property type="project" value="InterPro"/>
</dbReference>
<gene>
    <name evidence="9" type="ORF">C464_07760</name>
</gene>
<dbReference type="InterPro" id="IPR015421">
    <property type="entry name" value="PyrdxlP-dep_Trfase_major"/>
</dbReference>
<evidence type="ECO:0000256" key="3">
    <source>
        <dbReference type="ARBA" id="ARBA00011738"/>
    </source>
</evidence>
<evidence type="ECO:0000256" key="5">
    <source>
        <dbReference type="ARBA" id="ARBA00022679"/>
    </source>
</evidence>
<dbReference type="GO" id="GO:0006520">
    <property type="term" value="P:amino acid metabolic process"/>
    <property type="evidence" value="ECO:0007669"/>
    <property type="project" value="InterPro"/>
</dbReference>
<dbReference type="OrthoDB" id="372018at2157"/>
<dbReference type="Proteomes" id="UP000011509">
    <property type="component" value="Unassembled WGS sequence"/>
</dbReference>
<evidence type="ECO:0000313" key="10">
    <source>
        <dbReference type="Proteomes" id="UP000011509"/>
    </source>
</evidence>
<dbReference type="STRING" id="1227466.C464_07760"/>
<name>M0EJ61_9EURY</name>
<evidence type="ECO:0000259" key="8">
    <source>
        <dbReference type="Pfam" id="PF00155"/>
    </source>
</evidence>
<reference evidence="9 10" key="1">
    <citation type="journal article" date="2014" name="PLoS Genet.">
        <title>Phylogenetically driven sequencing of extremely halophilic archaea reveals strategies for static and dynamic osmo-response.</title>
        <authorList>
            <person name="Becker E.A."/>
            <person name="Seitzer P.M."/>
            <person name="Tritt A."/>
            <person name="Larsen D."/>
            <person name="Krusor M."/>
            <person name="Yao A.I."/>
            <person name="Wu D."/>
            <person name="Madern D."/>
            <person name="Eisen J.A."/>
            <person name="Darling A.E."/>
            <person name="Facciotti M.T."/>
        </authorList>
    </citation>
    <scope>NUCLEOTIDE SEQUENCE [LARGE SCALE GENOMIC DNA]</scope>
    <source>
        <strain evidence="9 10">DSM 10284</strain>
    </source>
</reference>
<comment type="caution">
    <text evidence="9">The sequence shown here is derived from an EMBL/GenBank/DDBJ whole genome shotgun (WGS) entry which is preliminary data.</text>
</comment>
<comment type="similarity">
    <text evidence="2 7">Belongs to the class-I pyridoxal-phosphate-dependent aminotransferase family.</text>
</comment>
<dbReference type="InterPro" id="IPR015424">
    <property type="entry name" value="PyrdxlP-dep_Trfase"/>
</dbReference>